<keyword evidence="2" id="KW-1185">Reference proteome</keyword>
<accession>A0A8S8X9Y7</accession>
<dbReference type="InterPro" id="IPR003789">
    <property type="entry name" value="Asn/Gln_tRNA_amidoTrase-B-like"/>
</dbReference>
<dbReference type="PANTHER" id="PTHR28055">
    <property type="entry name" value="ALTERED INHERITANCE OF MITOCHONDRIA PROTEIN 41, MITOCHONDRIAL"/>
    <property type="match status" value="1"/>
</dbReference>
<dbReference type="PANTHER" id="PTHR28055:SF1">
    <property type="entry name" value="ALTERED INHERITANCE OF MITOCHONDRIA PROTEIN 41, MITOCHONDRIAL"/>
    <property type="match status" value="1"/>
</dbReference>
<dbReference type="GO" id="GO:0016884">
    <property type="term" value="F:carbon-nitrogen ligase activity, with glutamine as amido-N-donor"/>
    <property type="evidence" value="ECO:0007669"/>
    <property type="project" value="InterPro"/>
</dbReference>
<dbReference type="Gene3D" id="1.10.1510.10">
    <property type="entry name" value="Uncharacterised protein YqeY/AIM41 PF09424, N-terminal domain"/>
    <property type="match status" value="1"/>
</dbReference>
<evidence type="ECO:0000313" key="2">
    <source>
        <dbReference type="Proteomes" id="UP000681075"/>
    </source>
</evidence>
<protein>
    <submittedName>
        <fullName evidence="1">Aspartyl-tRNA amidotransferase subunit B</fullName>
    </submittedName>
</protein>
<dbReference type="Gene3D" id="1.10.10.410">
    <property type="match status" value="1"/>
</dbReference>
<gene>
    <name evidence="1" type="ORF">TMPK1_18010</name>
</gene>
<sequence>MLRATLTDAMKTALREKDSATLSTVRLILAALKDKDIAARPAGNADGISDGDIGAMLQNMIKQRRDSIALYEQGNRPELVAKEQAEIAVIERFLPSQMDAAAVDAAIAAAVAETGAASVRDMGKVMAVLKSKFAGQMDFAAASAQVKAKLGG</sequence>
<organism evidence="1 2">
    <name type="scientific">Roseiterribacter gracilis</name>
    <dbReference type="NCBI Taxonomy" id="2812848"/>
    <lineage>
        <taxon>Bacteria</taxon>
        <taxon>Pseudomonadati</taxon>
        <taxon>Pseudomonadota</taxon>
        <taxon>Alphaproteobacteria</taxon>
        <taxon>Rhodospirillales</taxon>
        <taxon>Roseiterribacteraceae</taxon>
        <taxon>Roseiterribacter</taxon>
    </lineage>
</organism>
<dbReference type="Pfam" id="PF09424">
    <property type="entry name" value="YqeY"/>
    <property type="match status" value="1"/>
</dbReference>
<dbReference type="InterPro" id="IPR019004">
    <property type="entry name" value="YqeY/Aim41"/>
</dbReference>
<dbReference type="Proteomes" id="UP000681075">
    <property type="component" value="Unassembled WGS sequence"/>
</dbReference>
<dbReference type="InterPro" id="IPR023168">
    <property type="entry name" value="GatB_Yqey_C_2"/>
</dbReference>
<dbReference type="EMBL" id="BOPV01000001">
    <property type="protein sequence ID" value="GIL39564.1"/>
    <property type="molecule type" value="Genomic_DNA"/>
</dbReference>
<dbReference type="InterPro" id="IPR042184">
    <property type="entry name" value="YqeY/Aim41_N"/>
</dbReference>
<name>A0A8S8X9Y7_9PROT</name>
<dbReference type="SUPFAM" id="SSF89095">
    <property type="entry name" value="GatB/YqeY motif"/>
    <property type="match status" value="1"/>
</dbReference>
<dbReference type="RefSeq" id="WP_420242666.1">
    <property type="nucleotide sequence ID" value="NZ_BOPV01000001.1"/>
</dbReference>
<evidence type="ECO:0000313" key="1">
    <source>
        <dbReference type="EMBL" id="GIL39564.1"/>
    </source>
</evidence>
<dbReference type="AlphaFoldDB" id="A0A8S8X9Y7"/>
<reference evidence="1" key="1">
    <citation type="submission" date="2021-02" db="EMBL/GenBank/DDBJ databases">
        <title>Genome sequence of Rhodospirillales sp. strain TMPK1 isolated from soil.</title>
        <authorList>
            <person name="Nakai R."/>
            <person name="Kusada H."/>
            <person name="Tamaki H."/>
        </authorList>
    </citation>
    <scope>NUCLEOTIDE SEQUENCE</scope>
    <source>
        <strain evidence="1">TMPK1</strain>
    </source>
</reference>
<proteinExistence type="predicted"/>
<comment type="caution">
    <text evidence="1">The sequence shown here is derived from an EMBL/GenBank/DDBJ whole genome shotgun (WGS) entry which is preliminary data.</text>
</comment>